<dbReference type="EMBL" id="QAOI01000019">
    <property type="protein sequence ID" value="PTQ76317.1"/>
    <property type="molecule type" value="Genomic_DNA"/>
</dbReference>
<accession>A0A1H8TMP0</accession>
<keyword evidence="1" id="KW-0472">Membrane</keyword>
<organism evidence="3 5">
    <name type="scientific">Nitrosomonas oligotropha</name>
    <dbReference type="NCBI Taxonomy" id="42354"/>
    <lineage>
        <taxon>Bacteria</taxon>
        <taxon>Pseudomonadati</taxon>
        <taxon>Pseudomonadota</taxon>
        <taxon>Betaproteobacteria</taxon>
        <taxon>Nitrosomonadales</taxon>
        <taxon>Nitrosomonadaceae</taxon>
        <taxon>Nitrosomonas</taxon>
    </lineage>
</organism>
<keyword evidence="5" id="KW-1185">Reference proteome</keyword>
<dbReference type="OrthoDB" id="8548891at2"/>
<dbReference type="Proteomes" id="UP000244128">
    <property type="component" value="Unassembled WGS sequence"/>
</dbReference>
<dbReference type="Proteomes" id="UP000321055">
    <property type="component" value="Unassembled WGS sequence"/>
</dbReference>
<evidence type="ECO:0000313" key="3">
    <source>
        <dbReference type="EMBL" id="SEO92319.1"/>
    </source>
</evidence>
<name>A0A1H8TMP0_9PROT</name>
<feature type="transmembrane region" description="Helical" evidence="1">
    <location>
        <begin position="39"/>
        <end position="59"/>
    </location>
</feature>
<evidence type="ECO:0000313" key="7">
    <source>
        <dbReference type="Proteomes" id="UP000321055"/>
    </source>
</evidence>
<evidence type="ECO:0000313" key="4">
    <source>
        <dbReference type="EMBL" id="TXI27168.1"/>
    </source>
</evidence>
<dbReference type="EMBL" id="FODO01000026">
    <property type="protein sequence ID" value="SEO92319.1"/>
    <property type="molecule type" value="Genomic_DNA"/>
</dbReference>
<sequence>MKTGHIFIISALVISTTFFGVLSMFNLPESATEWVISDIILGTILYVNYLVIAMAASSTKTKTHYSSKKVTA</sequence>
<gene>
    <name evidence="2" type="ORF">C8R26_11931</name>
    <name evidence="4" type="ORF">E6Q60_10475</name>
    <name evidence="3" type="ORF">SAMN05216333_12615</name>
</gene>
<reference evidence="5" key="2">
    <citation type="submission" date="2016-10" db="EMBL/GenBank/DDBJ databases">
        <authorList>
            <person name="Varghese N."/>
            <person name="Submissions S."/>
        </authorList>
    </citation>
    <scope>NUCLEOTIDE SEQUENCE [LARGE SCALE GENOMIC DNA]</scope>
    <source>
        <strain evidence="5">Nm76</strain>
    </source>
</reference>
<dbReference type="RefSeq" id="WP_090321603.1">
    <property type="nucleotide sequence ID" value="NZ_FNOE01000029.1"/>
</dbReference>
<evidence type="ECO:0000256" key="1">
    <source>
        <dbReference type="SAM" id="Phobius"/>
    </source>
</evidence>
<reference evidence="4 7" key="4">
    <citation type="submission" date="2018-09" db="EMBL/GenBank/DDBJ databases">
        <title>Metagenome Assembled Genomes from an Advanced Water Purification Facility.</title>
        <authorList>
            <person name="Stamps B.W."/>
            <person name="Spear J.R."/>
        </authorList>
    </citation>
    <scope>NUCLEOTIDE SEQUENCE [LARGE SCALE GENOMIC DNA]</scope>
    <source>
        <strain evidence="4">Bin_54_1</strain>
    </source>
</reference>
<proteinExistence type="predicted"/>
<keyword evidence="1" id="KW-1133">Transmembrane helix</keyword>
<dbReference type="AlphaFoldDB" id="A0A1H8TMP0"/>
<reference evidence="3" key="1">
    <citation type="submission" date="2016-10" db="EMBL/GenBank/DDBJ databases">
        <authorList>
            <person name="de Groot N.N."/>
        </authorList>
    </citation>
    <scope>NUCLEOTIDE SEQUENCE [LARGE SCALE GENOMIC DNA]</scope>
    <source>
        <strain evidence="3">Nm76</strain>
    </source>
</reference>
<protein>
    <submittedName>
        <fullName evidence="4">C4-dicarboxylate ABC transporter</fullName>
    </submittedName>
</protein>
<evidence type="ECO:0000313" key="2">
    <source>
        <dbReference type="EMBL" id="PTQ76317.1"/>
    </source>
</evidence>
<dbReference type="Proteomes" id="UP000198814">
    <property type="component" value="Unassembled WGS sequence"/>
</dbReference>
<reference evidence="2 6" key="3">
    <citation type="submission" date="2018-04" db="EMBL/GenBank/DDBJ databases">
        <title>Active sludge and wastewater microbial communities from Klosterneuburg, Austria.</title>
        <authorList>
            <person name="Wagner M."/>
        </authorList>
    </citation>
    <scope>NUCLEOTIDE SEQUENCE [LARGE SCALE GENOMIC DNA]</scope>
    <source>
        <strain evidence="2 6">Nm49</strain>
    </source>
</reference>
<dbReference type="STRING" id="42354.SAMN05216333_12615"/>
<evidence type="ECO:0000313" key="6">
    <source>
        <dbReference type="Proteomes" id="UP000244128"/>
    </source>
</evidence>
<evidence type="ECO:0000313" key="5">
    <source>
        <dbReference type="Proteomes" id="UP000198814"/>
    </source>
</evidence>
<keyword evidence="1" id="KW-0812">Transmembrane</keyword>
<dbReference type="EMBL" id="SSFX01000083">
    <property type="protein sequence ID" value="TXI27168.1"/>
    <property type="molecule type" value="Genomic_DNA"/>
</dbReference>
<feature type="transmembrane region" description="Helical" evidence="1">
    <location>
        <begin position="7"/>
        <end position="27"/>
    </location>
</feature>